<proteinExistence type="predicted"/>
<feature type="transmembrane region" description="Helical" evidence="1">
    <location>
        <begin position="51"/>
        <end position="67"/>
    </location>
</feature>
<keyword evidence="1" id="KW-1133">Transmembrane helix</keyword>
<feature type="transmembrane region" description="Helical" evidence="1">
    <location>
        <begin position="279"/>
        <end position="297"/>
    </location>
</feature>
<dbReference type="Proteomes" id="UP000285642">
    <property type="component" value="Unassembled WGS sequence"/>
</dbReference>
<dbReference type="Pfam" id="PF14264">
    <property type="entry name" value="Glucos_trans_II"/>
    <property type="match status" value="1"/>
</dbReference>
<feature type="transmembrane region" description="Helical" evidence="1">
    <location>
        <begin position="79"/>
        <end position="99"/>
    </location>
</feature>
<accession>A0A413SRW8</accession>
<reference evidence="2 3" key="1">
    <citation type="submission" date="2018-08" db="EMBL/GenBank/DDBJ databases">
        <title>A genome reference for cultivated species of the human gut microbiota.</title>
        <authorList>
            <person name="Zou Y."/>
            <person name="Xue W."/>
            <person name="Luo G."/>
        </authorList>
    </citation>
    <scope>NUCLEOTIDE SEQUENCE [LARGE SCALE GENOMIC DNA]</scope>
    <source>
        <strain evidence="2 3">AM42-8</strain>
    </source>
</reference>
<evidence type="ECO:0008006" key="4">
    <source>
        <dbReference type="Google" id="ProtNLM"/>
    </source>
</evidence>
<feature type="transmembrane region" description="Helical" evidence="1">
    <location>
        <begin position="215"/>
        <end position="232"/>
    </location>
</feature>
<name>A0A413SRW8_9FIRM</name>
<feature type="transmembrane region" description="Helical" evidence="1">
    <location>
        <begin position="366"/>
        <end position="383"/>
    </location>
</feature>
<evidence type="ECO:0000256" key="1">
    <source>
        <dbReference type="SAM" id="Phobius"/>
    </source>
</evidence>
<dbReference type="RefSeq" id="WP_118364428.1">
    <property type="nucleotide sequence ID" value="NZ_QSFS01000005.1"/>
</dbReference>
<sequence length="515" mass="59596">MNTKKTIKEFFLENILSWIFVAFFLMLVYGIKVFNISISHDTEAIIAVPEALYDSWIILGRFGLVLVKKILGIMSFNPYIATFMMVVLMMINAIAWEYLFCSLTGMWYMKYKWILPVVFFTSKIYVEQNAFILQTYEVNLVLLLVCFSLYTFFFVGSKWKYIAMIMINALAFSVYQSFVTIYISAACGCFLLWFYKRNNENGIQYSDDKVIWKKLGSLIIIFLISFVTYELMNKCVLKVSGLETSSYITDQVAWLSNSPKECIQSILVYLKKVLLGEDAFYSLYFGVVNVGFIVLSITDIIRKKVKMKAIFILVCLGCLTAPFLLTVFLGTPPSHRADIAVPFMVAFLLQYIMMRLSKNNKKMLQYTKRVCVCFLVVVVYYQSVESARLLYTEYVQNVEDMRVAIKISDRIDQLDLGENPEEPVVFVGHREANLNDSCVKKQDFELIGYSFFEISFSTNHGTWVMNHYMNTLGYKYNLPTQEQMTEAEEYAKNMPVFPDNGSVVKYKDMIIVKLS</sequence>
<feature type="transmembrane region" description="Helical" evidence="1">
    <location>
        <begin position="309"/>
        <end position="331"/>
    </location>
</feature>
<keyword evidence="1" id="KW-0812">Transmembrane</keyword>
<organism evidence="2 3">
    <name type="scientific">Dorea formicigenerans</name>
    <dbReference type="NCBI Taxonomy" id="39486"/>
    <lineage>
        <taxon>Bacteria</taxon>
        <taxon>Bacillati</taxon>
        <taxon>Bacillota</taxon>
        <taxon>Clostridia</taxon>
        <taxon>Lachnospirales</taxon>
        <taxon>Lachnospiraceae</taxon>
        <taxon>Dorea</taxon>
    </lineage>
</organism>
<dbReference type="InterPro" id="IPR025686">
    <property type="entry name" value="Glucos_trans_II"/>
</dbReference>
<evidence type="ECO:0000313" key="2">
    <source>
        <dbReference type="EMBL" id="RHA71081.1"/>
    </source>
</evidence>
<evidence type="ECO:0000313" key="3">
    <source>
        <dbReference type="Proteomes" id="UP000285642"/>
    </source>
</evidence>
<comment type="caution">
    <text evidence="2">The sequence shown here is derived from an EMBL/GenBank/DDBJ whole genome shotgun (WGS) entry which is preliminary data.</text>
</comment>
<feature type="transmembrane region" description="Helical" evidence="1">
    <location>
        <begin position="161"/>
        <end position="194"/>
    </location>
</feature>
<dbReference type="AlphaFoldDB" id="A0A413SRW8"/>
<keyword evidence="1" id="KW-0472">Membrane</keyword>
<feature type="transmembrane region" description="Helical" evidence="1">
    <location>
        <begin position="337"/>
        <end position="354"/>
    </location>
</feature>
<gene>
    <name evidence="2" type="ORF">DW924_06170</name>
</gene>
<feature type="transmembrane region" description="Helical" evidence="1">
    <location>
        <begin position="12"/>
        <end position="31"/>
    </location>
</feature>
<protein>
    <recommendedName>
        <fullName evidence="4">Glucosyl transferase GtrII</fullName>
    </recommendedName>
</protein>
<feature type="transmembrane region" description="Helical" evidence="1">
    <location>
        <begin position="138"/>
        <end position="155"/>
    </location>
</feature>
<dbReference type="EMBL" id="QSFS01000005">
    <property type="protein sequence ID" value="RHA71081.1"/>
    <property type="molecule type" value="Genomic_DNA"/>
</dbReference>